<keyword evidence="7" id="KW-0256">Endoplasmic reticulum</keyword>
<feature type="transmembrane region" description="Helical" evidence="11">
    <location>
        <begin position="387"/>
        <end position="405"/>
    </location>
</feature>
<evidence type="ECO:0000256" key="7">
    <source>
        <dbReference type="ARBA" id="ARBA00022824"/>
    </source>
</evidence>
<feature type="transmembrane region" description="Helical" evidence="11">
    <location>
        <begin position="335"/>
        <end position="356"/>
    </location>
</feature>
<dbReference type="PANTHER" id="PTHR12468">
    <property type="entry name" value="GPI MANNOSYLTRANSFERASE 2"/>
    <property type="match status" value="1"/>
</dbReference>
<dbReference type="InterPro" id="IPR007315">
    <property type="entry name" value="PIG-V/Gpi18"/>
</dbReference>
<keyword evidence="6 11" id="KW-0812">Transmembrane</keyword>
<evidence type="ECO:0000256" key="6">
    <source>
        <dbReference type="ARBA" id="ARBA00022692"/>
    </source>
</evidence>
<keyword evidence="8 11" id="KW-1133">Transmembrane helix</keyword>
<feature type="transmembrane region" description="Helical" evidence="11">
    <location>
        <begin position="412"/>
        <end position="431"/>
    </location>
</feature>
<protein>
    <submittedName>
        <fullName evidence="12">Membrane protein</fullName>
    </submittedName>
</protein>
<evidence type="ECO:0000256" key="2">
    <source>
        <dbReference type="ARBA" id="ARBA00004687"/>
    </source>
</evidence>
<sequence>MSSTSTDLGESVPVPAAGAEDAQADDEGVAAARTVEATSVAAAEATAGRTAAPGLPLAGWFAAARAAFRPAAPAVLGYLAIRAIGFVVMWGMVRGARRPTTLPQLLGSWDGKWFLRLANDGYDHAVRILPNGDPKQSTLAFFPGYPFLVRWLGALPGMHNLSAAVLITLISGAVAAWGVFEVGRSISGSDRVGTALALLWAVAPGSVVLQMAYSEALFTAVAAWALVAMLRQKWLTAGVLTFAAGLVRNTGLALVAALAVAALIATPREQDRLRRWAAVALSSLSTVGFLLWVGIQAHRLDGWFWLQDRAWGLSFDGGIGTFGKVSHFLVTDGNVYYSLTALVVVATLLLFGWSFAERIPLPLRVYTTGVVILALGSSGFFNSKPRFLLPAFLLAYPLAVLLARVRLRVQAALFPVLGMTAVWYGTYVMTITGSNP</sequence>
<dbReference type="GO" id="GO:0004376">
    <property type="term" value="F:GPI mannosyltransferase activity"/>
    <property type="evidence" value="ECO:0007669"/>
    <property type="project" value="InterPro"/>
</dbReference>
<dbReference type="GO" id="GO:0006506">
    <property type="term" value="P:GPI anchor biosynthetic process"/>
    <property type="evidence" value="ECO:0007669"/>
    <property type="project" value="UniProtKB-UniPathway"/>
</dbReference>
<gene>
    <name evidence="12" type="ORF">GTS_20530</name>
</gene>
<name>A0A4D4J5R0_9PSEU</name>
<keyword evidence="4" id="KW-0328">Glycosyltransferase</keyword>
<evidence type="ECO:0000256" key="5">
    <source>
        <dbReference type="ARBA" id="ARBA00022679"/>
    </source>
</evidence>
<dbReference type="AlphaFoldDB" id="A0A4D4J5R0"/>
<comment type="caution">
    <text evidence="12">The sequence shown here is derived from an EMBL/GenBank/DDBJ whole genome shotgun (WGS) entry which is preliminary data.</text>
</comment>
<evidence type="ECO:0000313" key="13">
    <source>
        <dbReference type="Proteomes" id="UP000298860"/>
    </source>
</evidence>
<feature type="region of interest" description="Disordered" evidence="10">
    <location>
        <begin position="1"/>
        <end position="29"/>
    </location>
</feature>
<comment type="subcellular location">
    <subcellularLocation>
        <location evidence="1">Endoplasmic reticulum membrane</location>
        <topology evidence="1">Multi-pass membrane protein</topology>
    </subcellularLocation>
</comment>
<keyword evidence="9 11" id="KW-0472">Membrane</keyword>
<dbReference type="PANTHER" id="PTHR12468:SF2">
    <property type="entry name" value="GPI MANNOSYLTRANSFERASE 2"/>
    <property type="match status" value="1"/>
</dbReference>
<evidence type="ECO:0000256" key="4">
    <source>
        <dbReference type="ARBA" id="ARBA00022676"/>
    </source>
</evidence>
<keyword evidence="5" id="KW-0808">Transferase</keyword>
<evidence type="ECO:0000256" key="9">
    <source>
        <dbReference type="ARBA" id="ARBA00023136"/>
    </source>
</evidence>
<keyword evidence="13" id="KW-1185">Reference proteome</keyword>
<evidence type="ECO:0000256" key="11">
    <source>
        <dbReference type="SAM" id="Phobius"/>
    </source>
</evidence>
<dbReference type="UniPathway" id="UPA00196"/>
<accession>A0A4D4J5R0</accession>
<feature type="transmembrane region" description="Helical" evidence="11">
    <location>
        <begin position="161"/>
        <end position="180"/>
    </location>
</feature>
<dbReference type="EMBL" id="BJFL01000007">
    <property type="protein sequence ID" value="GDY30420.1"/>
    <property type="molecule type" value="Genomic_DNA"/>
</dbReference>
<reference evidence="13" key="1">
    <citation type="submission" date="2019-04" db="EMBL/GenBank/DDBJ databases">
        <title>Draft genome sequence of Pseudonocardiaceae bacterium SL3-2-4.</title>
        <authorList>
            <person name="Ningsih F."/>
            <person name="Yokota A."/>
            <person name="Sakai Y."/>
            <person name="Nanatani K."/>
            <person name="Yabe S."/>
            <person name="Oetari A."/>
            <person name="Sjamsuridzal W."/>
        </authorList>
    </citation>
    <scope>NUCLEOTIDE SEQUENCE [LARGE SCALE GENOMIC DNA]</scope>
    <source>
        <strain evidence="13">SL3-2-4</strain>
    </source>
</reference>
<comment type="pathway">
    <text evidence="2">Glycolipid biosynthesis; glycosylphosphatidylinositol-anchor biosynthesis.</text>
</comment>
<evidence type="ECO:0000313" key="12">
    <source>
        <dbReference type="EMBL" id="GDY30420.1"/>
    </source>
</evidence>
<dbReference type="Pfam" id="PF04188">
    <property type="entry name" value="Mannosyl_trans2"/>
    <property type="match status" value="1"/>
</dbReference>
<feature type="transmembrane region" description="Helical" evidence="11">
    <location>
        <begin position="363"/>
        <end position="381"/>
    </location>
</feature>
<dbReference type="RefSeq" id="WP_153816548.1">
    <property type="nucleotide sequence ID" value="NZ_BJFL01000007.1"/>
</dbReference>
<feature type="transmembrane region" description="Helical" evidence="11">
    <location>
        <begin position="192"/>
        <end position="214"/>
    </location>
</feature>
<evidence type="ECO:0000256" key="8">
    <source>
        <dbReference type="ARBA" id="ARBA00022989"/>
    </source>
</evidence>
<evidence type="ECO:0000256" key="10">
    <source>
        <dbReference type="SAM" id="MobiDB-lite"/>
    </source>
</evidence>
<proteinExistence type="predicted"/>
<feature type="transmembrane region" description="Helical" evidence="11">
    <location>
        <begin position="75"/>
        <end position="93"/>
    </location>
</feature>
<dbReference type="GO" id="GO:0016020">
    <property type="term" value="C:membrane"/>
    <property type="evidence" value="ECO:0007669"/>
    <property type="project" value="GOC"/>
</dbReference>
<dbReference type="Proteomes" id="UP000298860">
    <property type="component" value="Unassembled WGS sequence"/>
</dbReference>
<feature type="transmembrane region" description="Helical" evidence="11">
    <location>
        <begin position="276"/>
        <end position="295"/>
    </location>
</feature>
<evidence type="ECO:0000256" key="1">
    <source>
        <dbReference type="ARBA" id="ARBA00004477"/>
    </source>
</evidence>
<keyword evidence="3" id="KW-0337">GPI-anchor biosynthesis</keyword>
<dbReference type="OrthoDB" id="151635at2"/>
<evidence type="ECO:0000256" key="3">
    <source>
        <dbReference type="ARBA" id="ARBA00022502"/>
    </source>
</evidence>
<organism evidence="12 13">
    <name type="scientific">Gandjariella thermophila</name>
    <dbReference type="NCBI Taxonomy" id="1931992"/>
    <lineage>
        <taxon>Bacteria</taxon>
        <taxon>Bacillati</taxon>
        <taxon>Actinomycetota</taxon>
        <taxon>Actinomycetes</taxon>
        <taxon>Pseudonocardiales</taxon>
        <taxon>Pseudonocardiaceae</taxon>
        <taxon>Gandjariella</taxon>
    </lineage>
</organism>
<dbReference type="GO" id="GO:0000009">
    <property type="term" value="F:alpha-1,6-mannosyltransferase activity"/>
    <property type="evidence" value="ECO:0007669"/>
    <property type="project" value="InterPro"/>
</dbReference>
<feature type="transmembrane region" description="Helical" evidence="11">
    <location>
        <begin position="234"/>
        <end position="264"/>
    </location>
</feature>